<dbReference type="PROSITE" id="PS00598">
    <property type="entry name" value="CHROMO_1"/>
    <property type="match status" value="1"/>
</dbReference>
<evidence type="ECO:0000259" key="4">
    <source>
        <dbReference type="PROSITE" id="PS50013"/>
    </source>
</evidence>
<dbReference type="Pfam" id="PF00385">
    <property type="entry name" value="Chromo"/>
    <property type="match status" value="1"/>
</dbReference>
<dbReference type="CDD" id="cd00024">
    <property type="entry name" value="CD_CSD"/>
    <property type="match status" value="1"/>
</dbReference>
<feature type="domain" description="Chromo" evidence="4">
    <location>
        <begin position="18"/>
        <end position="76"/>
    </location>
</feature>
<dbReference type="InterPro" id="IPR023780">
    <property type="entry name" value="Chromo_domain"/>
</dbReference>
<dbReference type="GO" id="GO:0005694">
    <property type="term" value="C:chromosome"/>
    <property type="evidence" value="ECO:0007669"/>
    <property type="project" value="UniProtKB-ARBA"/>
</dbReference>
<evidence type="ECO:0000313" key="6">
    <source>
        <dbReference type="Proteomes" id="UP000288716"/>
    </source>
</evidence>
<feature type="region of interest" description="Disordered" evidence="3">
    <location>
        <begin position="158"/>
        <end position="194"/>
    </location>
</feature>
<dbReference type="Proteomes" id="UP000288716">
    <property type="component" value="Unassembled WGS sequence"/>
</dbReference>
<evidence type="ECO:0000256" key="3">
    <source>
        <dbReference type="SAM" id="MobiDB-lite"/>
    </source>
</evidence>
<dbReference type="InterPro" id="IPR023779">
    <property type="entry name" value="Chromodomain_CS"/>
</dbReference>
<dbReference type="EMBL" id="NCKV01000341">
    <property type="protein sequence ID" value="RWS30902.1"/>
    <property type="molecule type" value="Genomic_DNA"/>
</dbReference>
<evidence type="ECO:0000256" key="2">
    <source>
        <dbReference type="ARBA" id="ARBA00023242"/>
    </source>
</evidence>
<dbReference type="GO" id="GO:0005634">
    <property type="term" value="C:nucleus"/>
    <property type="evidence" value="ECO:0007669"/>
    <property type="project" value="UniProtKB-SubCell"/>
</dbReference>
<dbReference type="SMART" id="SM00298">
    <property type="entry name" value="CHROMO"/>
    <property type="match status" value="1"/>
</dbReference>
<dbReference type="Gene3D" id="2.40.50.40">
    <property type="match status" value="1"/>
</dbReference>
<dbReference type="PANTHER" id="PTHR47240">
    <property type="entry name" value="CHROMO DOMAIN-CONTAINING PROTEIN LHP1"/>
    <property type="match status" value="1"/>
</dbReference>
<feature type="compositionally biased region" description="Polar residues" evidence="3">
    <location>
        <begin position="87"/>
        <end position="102"/>
    </location>
</feature>
<reference evidence="5 6" key="1">
    <citation type="journal article" date="2018" name="Gigascience">
        <title>Genomes of trombidid mites reveal novel predicted allergens and laterally-transferred genes associated with secondary metabolism.</title>
        <authorList>
            <person name="Dong X."/>
            <person name="Chaisiri K."/>
            <person name="Xia D."/>
            <person name="Armstrong S.D."/>
            <person name="Fang Y."/>
            <person name="Donnelly M.J."/>
            <person name="Kadowaki T."/>
            <person name="McGarry J.W."/>
            <person name="Darby A.C."/>
            <person name="Makepeace B.L."/>
        </authorList>
    </citation>
    <scope>NUCLEOTIDE SEQUENCE [LARGE SCALE GENOMIC DNA]</scope>
    <source>
        <strain evidence="5">UoL-UT</strain>
    </source>
</reference>
<evidence type="ECO:0000256" key="1">
    <source>
        <dbReference type="ARBA" id="ARBA00004123"/>
    </source>
</evidence>
<name>A0A443STS6_9ACAR</name>
<organism evidence="5 6">
    <name type="scientific">Leptotrombidium deliense</name>
    <dbReference type="NCBI Taxonomy" id="299467"/>
    <lineage>
        <taxon>Eukaryota</taxon>
        <taxon>Metazoa</taxon>
        <taxon>Ecdysozoa</taxon>
        <taxon>Arthropoda</taxon>
        <taxon>Chelicerata</taxon>
        <taxon>Arachnida</taxon>
        <taxon>Acari</taxon>
        <taxon>Acariformes</taxon>
        <taxon>Trombidiformes</taxon>
        <taxon>Prostigmata</taxon>
        <taxon>Anystina</taxon>
        <taxon>Parasitengona</taxon>
        <taxon>Trombiculoidea</taxon>
        <taxon>Trombiculidae</taxon>
        <taxon>Leptotrombidium</taxon>
    </lineage>
</organism>
<dbReference type="OrthoDB" id="5376140at2759"/>
<dbReference type="PANTHER" id="PTHR47240:SF2">
    <property type="entry name" value="CHROMO DOMAIN-CONTAINING PROTEIN LHP1"/>
    <property type="match status" value="1"/>
</dbReference>
<dbReference type="SUPFAM" id="SSF54160">
    <property type="entry name" value="Chromo domain-like"/>
    <property type="match status" value="1"/>
</dbReference>
<dbReference type="PRINTS" id="PR00504">
    <property type="entry name" value="CHROMODOMAIN"/>
</dbReference>
<dbReference type="GO" id="GO:0031507">
    <property type="term" value="P:heterochromatin formation"/>
    <property type="evidence" value="ECO:0007669"/>
    <property type="project" value="InterPro"/>
</dbReference>
<feature type="compositionally biased region" description="Low complexity" evidence="3">
    <location>
        <begin position="239"/>
        <end position="249"/>
    </location>
</feature>
<comment type="subcellular location">
    <subcellularLocation>
        <location evidence="1">Nucleus</location>
    </subcellularLocation>
</comment>
<dbReference type="InterPro" id="IPR017984">
    <property type="entry name" value="Chromo_dom_subgr"/>
</dbReference>
<accession>A0A443STS6</accession>
<feature type="region of interest" description="Disordered" evidence="3">
    <location>
        <begin position="212"/>
        <end position="253"/>
    </location>
</feature>
<dbReference type="VEuPathDB" id="VectorBase:LDEU001135"/>
<keyword evidence="2" id="KW-0539">Nucleus</keyword>
<sequence>MKPRKQQKMEPDTNEELYEVENVVSKRVKKGVTEYLLKWKGYSEKDNTWEPLDNIYDKQIIEDYETEQLEKQKQNGASENKSEKATTESNVPQSRQNFSKALNNRLKEFTEIVKEKDEKQKSQKTNGSLKKGNPAPVPQRIAVKRKLDAAANVKKANIAAAKSPTKPTSATPKRPVFTPKIKMNLSKATTRNLQPAIAKNLKTTATKPTVTKSTLTKPIAAKTETVKSGVTRKSKRSESTTNKSSPSSPQFNSLRQMIEKKMSTVDDDDEPVIVETTVSSPKPKTSIASSLFQNTIREQMQQTQQASVDEYCNFLMAQLNVISQHTKMFMSQIEQVQKSLQEVKKTADRFKDNTHETEWY</sequence>
<dbReference type="InterPro" id="IPR000953">
    <property type="entry name" value="Chromo/chromo_shadow_dom"/>
</dbReference>
<comment type="caution">
    <text evidence="5">The sequence shown here is derived from an EMBL/GenBank/DDBJ whole genome shotgun (WGS) entry which is preliminary data.</text>
</comment>
<evidence type="ECO:0000313" key="5">
    <source>
        <dbReference type="EMBL" id="RWS30902.1"/>
    </source>
</evidence>
<dbReference type="InterPro" id="IPR016197">
    <property type="entry name" value="Chromo-like_dom_sf"/>
</dbReference>
<dbReference type="InterPro" id="IPR044251">
    <property type="entry name" value="LHP1-like"/>
</dbReference>
<feature type="compositionally biased region" description="Basic and acidic residues" evidence="3">
    <location>
        <begin position="105"/>
        <end position="121"/>
    </location>
</feature>
<keyword evidence="6" id="KW-1185">Reference proteome</keyword>
<dbReference type="STRING" id="299467.A0A443STS6"/>
<feature type="region of interest" description="Disordered" evidence="3">
    <location>
        <begin position="67"/>
        <end position="139"/>
    </location>
</feature>
<dbReference type="AlphaFoldDB" id="A0A443STS6"/>
<gene>
    <name evidence="5" type="ORF">B4U80_11597</name>
</gene>
<protein>
    <recommendedName>
        <fullName evidence="4">Chromo domain-containing protein</fullName>
    </recommendedName>
</protein>
<dbReference type="PROSITE" id="PS50013">
    <property type="entry name" value="CHROMO_2"/>
    <property type="match status" value="1"/>
</dbReference>
<proteinExistence type="predicted"/>